<dbReference type="GeneID" id="54784287"/>
<feature type="transmembrane region" description="Helical" evidence="2">
    <location>
        <begin position="498"/>
        <end position="520"/>
    </location>
</feature>
<dbReference type="AlphaFoldDB" id="A0A642UC83"/>
<evidence type="ECO:0000259" key="5">
    <source>
        <dbReference type="Pfam" id="PF10355"/>
    </source>
</evidence>
<feature type="compositionally biased region" description="Basic and acidic residues" evidence="1">
    <location>
        <begin position="218"/>
        <end position="232"/>
    </location>
</feature>
<feature type="domain" description="DUF2427" evidence="4">
    <location>
        <begin position="88"/>
        <end position="187"/>
    </location>
</feature>
<evidence type="ECO:0000256" key="2">
    <source>
        <dbReference type="SAM" id="Phobius"/>
    </source>
</evidence>
<proteinExistence type="predicted"/>
<evidence type="ECO:0008006" key="8">
    <source>
        <dbReference type="Google" id="ProtNLM"/>
    </source>
</evidence>
<keyword evidence="2" id="KW-0812">Transmembrane</keyword>
<feature type="transmembrane region" description="Helical" evidence="2">
    <location>
        <begin position="315"/>
        <end position="334"/>
    </location>
</feature>
<sequence>MKFVAIASLATIPLAVATALEPRHEGHDEDGMDMAVAPSGTQSPATATDDHAMNMNMTQPTPHLMHHAHGVPILDTKLDPLERQWWENYDTETYFNAPSNHRAALWVHVIVGLLSFIFIYPIALVLKNVGSSWYMPVLTVHTAAVLLSLFNYSIFINSVPDLYPGNKYGTMLWVLFFTTVAQYVAATVYYGTQYLTGANSDYARVDQYFDIEEGEPLRDLSDRESTSSRPDESSSSSSFELTEQQMKVFNGPSRNPFAKVYKLPMFQRVSNSLYIVSSIVFNILNWGNFAFFLALVPTAIAVLGEFGKGKAVFNMLAHFIKGGIFFTYGLVTLARYMGAFSNKGWAWNHKFIRRVGSKADERQPTGTFSMEFVESLLISIYGCSNIFLEHLAGAGGAWTSKDLQHASIAFIYIGCGFGGLICEAKLSKWRRERATTDARAYAIANPDVADVAELDAHAVKASPGYSPNPFPVLTIFWTGVLMSKHAQASSLSTEIHTLWGNLFLYGCFFRGASYLLMMLMPKNTSLTNPTRPFTEVISSFCLLLGGAIFMESTDPIIYAFEWHGWTTMFILNVSLGLVTLLMAWEMAVFAFKDWMIKRMAKR</sequence>
<feature type="transmembrane region" description="Helical" evidence="2">
    <location>
        <begin position="168"/>
        <end position="190"/>
    </location>
</feature>
<feature type="transmembrane region" description="Helical" evidence="2">
    <location>
        <begin position="372"/>
        <end position="391"/>
    </location>
</feature>
<dbReference type="VEuPathDB" id="FungiDB:DIURU_005636"/>
<feature type="transmembrane region" description="Helical" evidence="2">
    <location>
        <begin position="272"/>
        <end position="295"/>
    </location>
</feature>
<dbReference type="RefSeq" id="XP_034009484.1">
    <property type="nucleotide sequence ID" value="XM_034158640.1"/>
</dbReference>
<feature type="chain" id="PRO_5024976610" description="Protein YTP1-like C-terminal domain-containing protein" evidence="3">
    <location>
        <begin position="20"/>
        <end position="602"/>
    </location>
</feature>
<evidence type="ECO:0000313" key="6">
    <source>
        <dbReference type="EMBL" id="KAA8896624.1"/>
    </source>
</evidence>
<feature type="region of interest" description="Disordered" evidence="1">
    <location>
        <begin position="218"/>
        <end position="240"/>
    </location>
</feature>
<feature type="domain" description="Protein YTP1-like C-terminal" evidence="5">
    <location>
        <begin position="294"/>
        <end position="593"/>
    </location>
</feature>
<reference evidence="6 7" key="1">
    <citation type="submission" date="2019-07" db="EMBL/GenBank/DDBJ databases">
        <title>Genome assembly of two rare yeast pathogens: Diutina rugosa and Trichomonascus ciferrii.</title>
        <authorList>
            <person name="Mixao V."/>
            <person name="Saus E."/>
            <person name="Hansen A."/>
            <person name="Lass-Flor C."/>
            <person name="Gabaldon T."/>
        </authorList>
    </citation>
    <scope>NUCLEOTIDE SEQUENCE [LARGE SCALE GENOMIC DNA]</scope>
    <source>
        <strain evidence="6 7">CBS 613</strain>
    </source>
</reference>
<dbReference type="Pfam" id="PF10355">
    <property type="entry name" value="Ytp1"/>
    <property type="match status" value="1"/>
</dbReference>
<dbReference type="InterPro" id="IPR018827">
    <property type="entry name" value="YTP1_C"/>
</dbReference>
<dbReference type="EMBL" id="SWFT01000163">
    <property type="protein sequence ID" value="KAA8896624.1"/>
    <property type="molecule type" value="Genomic_DNA"/>
</dbReference>
<dbReference type="OrthoDB" id="4005299at2759"/>
<keyword evidence="2" id="KW-0472">Membrane</keyword>
<protein>
    <recommendedName>
        <fullName evidence="8">Protein YTP1-like C-terminal domain-containing protein</fullName>
    </recommendedName>
</protein>
<keyword evidence="7" id="KW-1185">Reference proteome</keyword>
<feature type="transmembrane region" description="Helical" evidence="2">
    <location>
        <begin position="103"/>
        <end position="126"/>
    </location>
</feature>
<dbReference type="PANTHER" id="PTHR31685">
    <property type="entry name" value="INTEGRAL MEMBRANE PROTEIN (AFU_ORTHOLOGUE AFUA_6G12730)-RELATED"/>
    <property type="match status" value="1"/>
</dbReference>
<evidence type="ECO:0000313" key="7">
    <source>
        <dbReference type="Proteomes" id="UP000449547"/>
    </source>
</evidence>
<keyword evidence="3" id="KW-0732">Signal</keyword>
<comment type="caution">
    <text evidence="6">The sequence shown here is derived from an EMBL/GenBank/DDBJ whole genome shotgun (WGS) entry which is preliminary data.</text>
</comment>
<dbReference type="PANTHER" id="PTHR31685:SF3">
    <property type="entry name" value="INTEGRAL MEMBRANE PROTEIN (AFU_ORTHOLOGUE AFUA_6G12730)"/>
    <property type="match status" value="1"/>
</dbReference>
<dbReference type="Pfam" id="PF10348">
    <property type="entry name" value="DUF2427"/>
    <property type="match status" value="1"/>
</dbReference>
<gene>
    <name evidence="6" type="ORF">DIURU_005636</name>
</gene>
<organism evidence="6 7">
    <name type="scientific">Diutina rugosa</name>
    <name type="common">Yeast</name>
    <name type="synonym">Candida rugosa</name>
    <dbReference type="NCBI Taxonomy" id="5481"/>
    <lineage>
        <taxon>Eukaryota</taxon>
        <taxon>Fungi</taxon>
        <taxon>Dikarya</taxon>
        <taxon>Ascomycota</taxon>
        <taxon>Saccharomycotina</taxon>
        <taxon>Pichiomycetes</taxon>
        <taxon>Debaryomycetaceae</taxon>
        <taxon>Diutina</taxon>
    </lineage>
</organism>
<keyword evidence="2" id="KW-1133">Transmembrane helix</keyword>
<feature type="signal peptide" evidence="3">
    <location>
        <begin position="1"/>
        <end position="19"/>
    </location>
</feature>
<evidence type="ECO:0000256" key="3">
    <source>
        <dbReference type="SAM" id="SignalP"/>
    </source>
</evidence>
<accession>A0A642UC83</accession>
<dbReference type="InterPro" id="IPR018825">
    <property type="entry name" value="DUF2427"/>
</dbReference>
<dbReference type="Proteomes" id="UP000449547">
    <property type="component" value="Unassembled WGS sequence"/>
</dbReference>
<evidence type="ECO:0000256" key="1">
    <source>
        <dbReference type="SAM" id="MobiDB-lite"/>
    </source>
</evidence>
<name>A0A642UC83_DIURU</name>
<evidence type="ECO:0000259" key="4">
    <source>
        <dbReference type="Pfam" id="PF10348"/>
    </source>
</evidence>
<feature type="transmembrane region" description="Helical" evidence="2">
    <location>
        <begin position="569"/>
        <end position="591"/>
    </location>
</feature>
<dbReference type="OMA" id="NKGWAWN"/>
<feature type="transmembrane region" description="Helical" evidence="2">
    <location>
        <begin position="133"/>
        <end position="156"/>
    </location>
</feature>
<feature type="transmembrane region" description="Helical" evidence="2">
    <location>
        <begin position="403"/>
        <end position="422"/>
    </location>
</feature>